<dbReference type="PANTHER" id="PTHR38598:SF1">
    <property type="entry name" value="INNER MEMBRANE PROTEIN YJCH"/>
    <property type="match status" value="1"/>
</dbReference>
<dbReference type="EMBL" id="QEXO01000001">
    <property type="protein sequence ID" value="PWE15856.1"/>
    <property type="molecule type" value="Genomic_DNA"/>
</dbReference>
<proteinExistence type="predicted"/>
<dbReference type="KEGG" id="afa:UZ73_01335"/>
<dbReference type="Proteomes" id="UP000245216">
    <property type="component" value="Unassembled WGS sequence"/>
</dbReference>
<comment type="caution">
    <text evidence="1">The sequence shown here is derived from an EMBL/GenBank/DDBJ whole genome shotgun (WGS) entry which is preliminary data.</text>
</comment>
<dbReference type="RefSeq" id="WP_042481144.1">
    <property type="nucleotide sequence ID" value="NZ_CAXOJJ010000006.1"/>
</dbReference>
<evidence type="ECO:0000313" key="1">
    <source>
        <dbReference type="EMBL" id="PWE15856.1"/>
    </source>
</evidence>
<evidence type="ECO:0000313" key="2">
    <source>
        <dbReference type="Proteomes" id="UP000245216"/>
    </source>
</evidence>
<accession>A0A0S2JML8</accession>
<dbReference type="GO" id="GO:0005886">
    <property type="term" value="C:plasma membrane"/>
    <property type="evidence" value="ECO:0007669"/>
    <property type="project" value="TreeGrafter"/>
</dbReference>
<dbReference type="STRING" id="511.UZ73_01335"/>
<dbReference type="GeneID" id="29368864"/>
<gene>
    <name evidence="1" type="ORF">DF183_03765</name>
</gene>
<dbReference type="OrthoDB" id="5297034at2"/>
<dbReference type="InterPro" id="IPR007436">
    <property type="entry name" value="DUF485"/>
</dbReference>
<accession>A0A0M7CYY5</accession>
<dbReference type="PANTHER" id="PTHR38598">
    <property type="entry name" value="INNER MEMBRANE PROTEIN YJCH"/>
    <property type="match status" value="1"/>
</dbReference>
<reference evidence="1 2" key="2">
    <citation type="submission" date="2018-05" db="EMBL/GenBank/DDBJ databases">
        <authorList>
            <person name="Lanie J.A."/>
            <person name="Ng W.-L."/>
            <person name="Kazmierczak K.M."/>
            <person name="Andrzejewski T.M."/>
            <person name="Davidsen T.M."/>
            <person name="Wayne K.J."/>
            <person name="Tettelin H."/>
            <person name="Glass J.I."/>
            <person name="Rusch D."/>
            <person name="Podicherti R."/>
            <person name="Tsui H.-C.T."/>
            <person name="Winkler M.E."/>
        </authorList>
    </citation>
    <scope>NUCLEOTIDE SEQUENCE [LARGE SCALE GENOMIC DNA]</scope>
    <source>
        <strain evidence="1 2">YBY</strain>
    </source>
</reference>
<name>A0A0M7CYY5_ALCFA</name>
<protein>
    <submittedName>
        <fullName evidence="1">DUF485 domain-containing protein</fullName>
    </submittedName>
</protein>
<organism evidence="1 2">
    <name type="scientific">Alcaligenes faecalis</name>
    <dbReference type="NCBI Taxonomy" id="511"/>
    <lineage>
        <taxon>Bacteria</taxon>
        <taxon>Pseudomonadati</taxon>
        <taxon>Pseudomonadota</taxon>
        <taxon>Betaproteobacteria</taxon>
        <taxon>Burkholderiales</taxon>
        <taxon>Alcaligenaceae</taxon>
        <taxon>Alcaligenes</taxon>
    </lineage>
</organism>
<dbReference type="AlphaFoldDB" id="A0A0M7CYY5"/>
<dbReference type="InterPro" id="IPR052959">
    <property type="entry name" value="Inner_membrane_assoc"/>
</dbReference>
<reference evidence="1 2" key="1">
    <citation type="submission" date="2018-05" db="EMBL/GenBank/DDBJ databases">
        <title>Genome Sequence of an Efficient Indole-Degrading Bacterium, Alcaligenes sp.YBY.</title>
        <authorList>
            <person name="Yang B."/>
        </authorList>
    </citation>
    <scope>NUCLEOTIDE SEQUENCE [LARGE SCALE GENOMIC DNA]</scope>
    <source>
        <strain evidence="1 2">YBY</strain>
    </source>
</reference>
<dbReference type="Pfam" id="PF04341">
    <property type="entry name" value="DUF485"/>
    <property type="match status" value="1"/>
</dbReference>
<sequence>MLSHQELSRKLAGLQEYEQLKSQRRRLAFACAGICLGLTGLFIVTAIFWPGVLTHDLGSGGAVNSGMVYGVGLIFVSWLLTGVYIHVANTRFDPLCERVLTKVRP</sequence>